<evidence type="ECO:0000313" key="6">
    <source>
        <dbReference type="EMBL" id="GAN15696.1"/>
    </source>
</evidence>
<dbReference type="CDD" id="cd07209">
    <property type="entry name" value="Pat_hypo_Ecoli_Z1214_like"/>
    <property type="match status" value="1"/>
</dbReference>
<dbReference type="Proteomes" id="UP000032025">
    <property type="component" value="Unassembled WGS sequence"/>
</dbReference>
<gene>
    <name evidence="6" type="ORF">SP6_63_00110</name>
</gene>
<evidence type="ECO:0000313" key="7">
    <source>
        <dbReference type="Proteomes" id="UP000032025"/>
    </source>
</evidence>
<feature type="short sequence motif" description="DGA/G" evidence="4">
    <location>
        <begin position="199"/>
        <end position="201"/>
    </location>
</feature>
<name>A0A0C9MYL6_SPHPI</name>
<keyword evidence="3 4" id="KW-0443">Lipid metabolism</keyword>
<organism evidence="6 7">
    <name type="scientific">Sphingomonas paucimobilis NBRC 13935</name>
    <dbReference type="NCBI Taxonomy" id="1219050"/>
    <lineage>
        <taxon>Bacteria</taxon>
        <taxon>Pseudomonadati</taxon>
        <taxon>Pseudomonadota</taxon>
        <taxon>Alphaproteobacteria</taxon>
        <taxon>Sphingomonadales</taxon>
        <taxon>Sphingomonadaceae</taxon>
        <taxon>Sphingomonas</taxon>
    </lineage>
</organism>
<dbReference type="GO" id="GO:0016787">
    <property type="term" value="F:hydrolase activity"/>
    <property type="evidence" value="ECO:0007669"/>
    <property type="project" value="UniProtKB-UniRule"/>
</dbReference>
<dbReference type="Gene3D" id="3.40.1090.10">
    <property type="entry name" value="Cytosolic phospholipase A2 catalytic domain"/>
    <property type="match status" value="2"/>
</dbReference>
<dbReference type="GeneID" id="78528578"/>
<dbReference type="InterPro" id="IPR002641">
    <property type="entry name" value="PNPLA_dom"/>
</dbReference>
<evidence type="ECO:0000259" key="5">
    <source>
        <dbReference type="PROSITE" id="PS51635"/>
    </source>
</evidence>
<dbReference type="SUPFAM" id="SSF52151">
    <property type="entry name" value="FabD/lysophospholipase-like"/>
    <property type="match status" value="1"/>
</dbReference>
<dbReference type="PANTHER" id="PTHR14226">
    <property type="entry name" value="NEUROPATHY TARGET ESTERASE/SWISS CHEESE D.MELANOGASTER"/>
    <property type="match status" value="1"/>
</dbReference>
<keyword evidence="7" id="KW-1185">Reference proteome</keyword>
<dbReference type="GO" id="GO:0016042">
    <property type="term" value="P:lipid catabolic process"/>
    <property type="evidence" value="ECO:0007669"/>
    <property type="project" value="UniProtKB-UniRule"/>
</dbReference>
<reference evidence="6 7" key="1">
    <citation type="submission" date="2014-08" db="EMBL/GenBank/DDBJ databases">
        <title>Whole genome shotgun sequence of Sphingomonas paucimobilis NBRC 13935.</title>
        <authorList>
            <person name="Hosoyama A."/>
            <person name="Hashimoto M."/>
            <person name="Hosoyama Y."/>
            <person name="Noguchi M."/>
            <person name="Uohara A."/>
            <person name="Ohji S."/>
            <person name="Katano-Makiyama Y."/>
            <person name="Ichikawa N."/>
            <person name="Kimura A."/>
            <person name="Yamazoe A."/>
            <person name="Fujita N."/>
        </authorList>
    </citation>
    <scope>NUCLEOTIDE SEQUENCE [LARGE SCALE GENOMIC DNA]</scope>
    <source>
        <strain evidence="6 7">NBRC 13935</strain>
    </source>
</reference>
<accession>A0A0C9MYL6</accession>
<sequence>MTLLLPPDLRIAMVLAGGNALGAYQAGVYEALHGVGISPDWVVGTSVGAINGAIIAGNAPSYRLSRLSDLWRPEGTGAITVSAWDDMIDSWRRSGEVIATLLGGRRGLFAPLGTALAERDAPALYDTTPLAHTLRRLVDFDRLNDGRVRYMAQAVTLDTGEEVVFDSARDPIMPYHVRASCAMPPAFPPVAIDGALYVDGGLSANLPLDPVLADPGDAPLLCIAVDLLPLAGPRAPTLGGLISRTQDLVFAAQSRRTMVRWQEHYATAQDKAAASVTLVQLRYTDQQDEVAGKALDFSPRSVRARWDAGLRDGRALVAALADGDIPFGGRGLTSTTIAAGQELPAAHPGATP</sequence>
<evidence type="ECO:0000256" key="1">
    <source>
        <dbReference type="ARBA" id="ARBA00022801"/>
    </source>
</evidence>
<feature type="active site" description="Proton acceptor" evidence="4">
    <location>
        <position position="199"/>
    </location>
</feature>
<proteinExistence type="predicted"/>
<dbReference type="Pfam" id="PF01734">
    <property type="entry name" value="Patatin"/>
    <property type="match status" value="1"/>
</dbReference>
<dbReference type="RefSeq" id="WP_007404698.1">
    <property type="nucleotide sequence ID" value="NZ_BBJS01000063.1"/>
</dbReference>
<feature type="short sequence motif" description="GXSXG" evidence="4">
    <location>
        <begin position="44"/>
        <end position="48"/>
    </location>
</feature>
<dbReference type="InterPro" id="IPR050301">
    <property type="entry name" value="NTE"/>
</dbReference>
<feature type="domain" description="PNPLA" evidence="5">
    <location>
        <begin position="13"/>
        <end position="212"/>
    </location>
</feature>
<feature type="active site" description="Nucleophile" evidence="4">
    <location>
        <position position="46"/>
    </location>
</feature>
<dbReference type="InterPro" id="IPR021095">
    <property type="entry name" value="DUF3734"/>
</dbReference>
<dbReference type="EMBL" id="BBJS01000063">
    <property type="protein sequence ID" value="GAN15696.1"/>
    <property type="molecule type" value="Genomic_DNA"/>
</dbReference>
<comment type="caution">
    <text evidence="4">Lacks conserved residue(s) required for the propagation of feature annotation.</text>
</comment>
<comment type="caution">
    <text evidence="6">The sequence shown here is derived from an EMBL/GenBank/DDBJ whole genome shotgun (WGS) entry which is preliminary data.</text>
</comment>
<dbReference type="AlphaFoldDB" id="A0A0C9MYL6"/>
<dbReference type="PROSITE" id="PS51635">
    <property type="entry name" value="PNPLA"/>
    <property type="match status" value="1"/>
</dbReference>
<keyword evidence="1 4" id="KW-0378">Hydrolase</keyword>
<evidence type="ECO:0000256" key="2">
    <source>
        <dbReference type="ARBA" id="ARBA00022963"/>
    </source>
</evidence>
<dbReference type="PANTHER" id="PTHR14226:SF57">
    <property type="entry name" value="BLR7027 PROTEIN"/>
    <property type="match status" value="1"/>
</dbReference>
<keyword evidence="2 4" id="KW-0442">Lipid degradation</keyword>
<dbReference type="Pfam" id="PF12536">
    <property type="entry name" value="DUF3734"/>
    <property type="match status" value="1"/>
</dbReference>
<evidence type="ECO:0000256" key="4">
    <source>
        <dbReference type="PROSITE-ProRule" id="PRU01161"/>
    </source>
</evidence>
<dbReference type="InterPro" id="IPR016035">
    <property type="entry name" value="Acyl_Trfase/lysoPLipase"/>
</dbReference>
<evidence type="ECO:0000256" key="3">
    <source>
        <dbReference type="ARBA" id="ARBA00023098"/>
    </source>
</evidence>
<protein>
    <submittedName>
        <fullName evidence="6">DNA, contig: SP663</fullName>
    </submittedName>
</protein>